<dbReference type="Pfam" id="PF00406">
    <property type="entry name" value="ADK"/>
    <property type="match status" value="1"/>
</dbReference>
<feature type="binding site" evidence="5">
    <location>
        <position position="40"/>
    </location>
    <ligand>
        <name>AMP</name>
        <dbReference type="ChEBI" id="CHEBI:456215"/>
    </ligand>
</feature>
<dbReference type="InterPro" id="IPR033690">
    <property type="entry name" value="Adenylat_kinase_CS"/>
</dbReference>
<gene>
    <name evidence="5" type="primary">adk</name>
    <name evidence="8" type="ORF">AUJ66_02995</name>
</gene>
<evidence type="ECO:0000313" key="9">
    <source>
        <dbReference type="Proteomes" id="UP000182278"/>
    </source>
</evidence>
<accession>A0A1J4SFL4</accession>
<dbReference type="NCBIfam" id="NF001381">
    <property type="entry name" value="PRK00279.1-3"/>
    <property type="match status" value="1"/>
</dbReference>
<dbReference type="InterPro" id="IPR000850">
    <property type="entry name" value="Adenylat/UMP-CMP_kin"/>
</dbReference>
<keyword evidence="2 5" id="KW-0545">Nucleotide biosynthesis</keyword>
<dbReference type="GO" id="GO:0044209">
    <property type="term" value="P:AMP salvage"/>
    <property type="evidence" value="ECO:0007669"/>
    <property type="project" value="UniProtKB-UniRule"/>
</dbReference>
<comment type="subcellular location">
    <subcellularLocation>
        <location evidence="5 7">Cytoplasm</location>
    </subcellularLocation>
</comment>
<comment type="similarity">
    <text evidence="5 6">Belongs to the adenylate kinase family.</text>
</comment>
<feature type="binding site" evidence="5">
    <location>
        <begin position="61"/>
        <end position="63"/>
    </location>
    <ligand>
        <name>AMP</name>
        <dbReference type="ChEBI" id="CHEBI:456215"/>
    </ligand>
</feature>
<sequence length="190" mass="21878">MRLSSRIILLGPPGSGKGTQAKRISEFCKVPHISTGGILRKSLADSSQIAKHVRAYMNKGKLVPDEIIFSIIRRRLKKADAKKGFVLDGFPRNIQQAEVLEKILGKRANLKVFNLKVKTSTIIRRLSKRRKVLLYQRDDDKPIAIRNRLKVYEKESSPLVEYYRKKRFLIVIDGEGVEEKIFSTIRKYLK</sequence>
<dbReference type="GO" id="GO:0005737">
    <property type="term" value="C:cytoplasm"/>
    <property type="evidence" value="ECO:0007669"/>
    <property type="project" value="UniProtKB-SubCell"/>
</dbReference>
<dbReference type="Proteomes" id="UP000182278">
    <property type="component" value="Unassembled WGS sequence"/>
</dbReference>
<evidence type="ECO:0000256" key="6">
    <source>
        <dbReference type="RuleBase" id="RU003330"/>
    </source>
</evidence>
<comment type="subunit">
    <text evidence="5 7">Monomer.</text>
</comment>
<keyword evidence="3 5" id="KW-0547">Nucleotide-binding</keyword>
<dbReference type="UniPathway" id="UPA00588">
    <property type="reaction ID" value="UER00649"/>
</dbReference>
<dbReference type="CDD" id="cd01428">
    <property type="entry name" value="ADK"/>
    <property type="match status" value="1"/>
</dbReference>
<comment type="pathway">
    <text evidence="5">Purine metabolism; AMP biosynthesis via salvage pathway; AMP from ADP: step 1/1.</text>
</comment>
<comment type="caution">
    <text evidence="8">The sequence shown here is derived from an EMBL/GenBank/DDBJ whole genome shotgun (WGS) entry which is preliminary data.</text>
</comment>
<dbReference type="EMBL" id="MNUO01000046">
    <property type="protein sequence ID" value="OIN97474.1"/>
    <property type="molecule type" value="Genomic_DNA"/>
</dbReference>
<comment type="caution">
    <text evidence="5">Lacks conserved residue(s) required for the propagation of feature annotation.</text>
</comment>
<dbReference type="SUPFAM" id="SSF52540">
    <property type="entry name" value="P-loop containing nucleoside triphosphate hydrolases"/>
    <property type="match status" value="1"/>
</dbReference>
<comment type="function">
    <text evidence="5">Catalyzes the reversible transfer of the terminal phosphate group between ATP and AMP. Plays an important role in cellular energy homeostasis and in adenine nucleotide metabolism.</text>
</comment>
<feature type="region of interest" description="NMP" evidence="5">
    <location>
        <begin position="34"/>
        <end position="63"/>
    </location>
</feature>
<evidence type="ECO:0000256" key="4">
    <source>
        <dbReference type="ARBA" id="ARBA00022777"/>
    </source>
</evidence>
<keyword evidence="1 5" id="KW-0808">Transferase</keyword>
<feature type="binding site" evidence="5">
    <location>
        <begin position="89"/>
        <end position="92"/>
    </location>
    <ligand>
        <name>AMP</name>
        <dbReference type="ChEBI" id="CHEBI:456215"/>
    </ligand>
</feature>
<evidence type="ECO:0000256" key="5">
    <source>
        <dbReference type="HAMAP-Rule" id="MF_00235"/>
    </source>
</evidence>
<dbReference type="GO" id="GO:0004017">
    <property type="term" value="F:AMP kinase activity"/>
    <property type="evidence" value="ECO:0007669"/>
    <property type="project" value="UniProtKB-UniRule"/>
</dbReference>
<dbReference type="PRINTS" id="PR00094">
    <property type="entry name" value="ADENYLTKNASE"/>
</dbReference>
<dbReference type="PANTHER" id="PTHR23359">
    <property type="entry name" value="NUCLEOTIDE KINASE"/>
    <property type="match status" value="1"/>
</dbReference>
<keyword evidence="4 5" id="KW-0418">Kinase</keyword>
<keyword evidence="5 7" id="KW-0067">ATP-binding</keyword>
<evidence type="ECO:0000256" key="1">
    <source>
        <dbReference type="ARBA" id="ARBA00022679"/>
    </source>
</evidence>
<dbReference type="Gene3D" id="3.40.50.300">
    <property type="entry name" value="P-loop containing nucleotide triphosphate hydrolases"/>
    <property type="match status" value="1"/>
</dbReference>
<evidence type="ECO:0000256" key="2">
    <source>
        <dbReference type="ARBA" id="ARBA00022727"/>
    </source>
</evidence>
<dbReference type="InterPro" id="IPR027417">
    <property type="entry name" value="P-loop_NTPase"/>
</dbReference>
<dbReference type="EC" id="2.7.4.3" evidence="5 7"/>
<feature type="binding site" evidence="5">
    <location>
        <position position="137"/>
    </location>
    <ligand>
        <name>AMP</name>
        <dbReference type="ChEBI" id="CHEBI:456215"/>
    </ligand>
</feature>
<feature type="binding site" evidence="5">
    <location>
        <position position="129"/>
    </location>
    <ligand>
        <name>ATP</name>
        <dbReference type="ChEBI" id="CHEBI:30616"/>
    </ligand>
</feature>
<dbReference type="HAMAP" id="MF_00235">
    <property type="entry name" value="Adenylate_kinase_Adk"/>
    <property type="match status" value="1"/>
</dbReference>
<protein>
    <recommendedName>
        <fullName evidence="5 7">Adenylate kinase</fullName>
        <shortName evidence="5">AK</shortName>
        <ecNumber evidence="5 7">2.7.4.3</ecNumber>
    </recommendedName>
    <alternativeName>
        <fullName evidence="5">ATP-AMP transphosphorylase</fullName>
    </alternativeName>
    <alternativeName>
        <fullName evidence="5">ATP:AMP phosphotransferase</fullName>
    </alternativeName>
    <alternativeName>
        <fullName evidence="5">Adenylate monophosphate kinase</fullName>
    </alternativeName>
</protein>
<feature type="binding site" evidence="5">
    <location>
        <position position="96"/>
    </location>
    <ligand>
        <name>AMP</name>
        <dbReference type="ChEBI" id="CHEBI:456215"/>
    </ligand>
</feature>
<feature type="binding site" evidence="5">
    <location>
        <position position="148"/>
    </location>
    <ligand>
        <name>AMP</name>
        <dbReference type="ChEBI" id="CHEBI:456215"/>
    </ligand>
</feature>
<proteinExistence type="inferred from homology"/>
<keyword evidence="5" id="KW-0963">Cytoplasm</keyword>
<comment type="domain">
    <text evidence="5">Consists of three domains, a large central CORE domain and two small peripheral domains, NMPbind and LID, which undergo movements during catalysis. The LID domain closes over the site of phosphoryl transfer upon ATP binding. Assembling and dissambling the active center during each catalytic cycle provides an effective means to prevent ATP hydrolysis.</text>
</comment>
<dbReference type="PROSITE" id="PS00113">
    <property type="entry name" value="ADENYLATE_KINASE"/>
    <property type="match status" value="1"/>
</dbReference>
<reference evidence="8 9" key="1">
    <citation type="journal article" date="2016" name="Environ. Microbiol.">
        <title>Genomic resolution of a cold subsurface aquifer community provides metabolic insights for novel microbes adapted to high CO concentrations.</title>
        <authorList>
            <person name="Probst A.J."/>
            <person name="Castelle C.J."/>
            <person name="Singh A."/>
            <person name="Brown C.T."/>
            <person name="Anantharaman K."/>
            <person name="Sharon I."/>
            <person name="Hug L.A."/>
            <person name="Burstein D."/>
            <person name="Emerson J.B."/>
            <person name="Thomas B.C."/>
            <person name="Banfield J.F."/>
        </authorList>
    </citation>
    <scope>NUCLEOTIDE SEQUENCE [LARGE SCALE GENOMIC DNA]</scope>
    <source>
        <strain evidence="8">CG1_02_38_46</strain>
    </source>
</reference>
<dbReference type="STRING" id="1817893.AUJ66_02995"/>
<name>A0A1J4SFL4_9BACT</name>
<dbReference type="AlphaFoldDB" id="A0A1J4SFL4"/>
<evidence type="ECO:0000256" key="7">
    <source>
        <dbReference type="RuleBase" id="RU003331"/>
    </source>
</evidence>
<evidence type="ECO:0000256" key="3">
    <source>
        <dbReference type="ARBA" id="ARBA00022741"/>
    </source>
</evidence>
<dbReference type="GO" id="GO:0005524">
    <property type="term" value="F:ATP binding"/>
    <property type="evidence" value="ECO:0007669"/>
    <property type="project" value="UniProtKB-UniRule"/>
</dbReference>
<feature type="binding site" evidence="5">
    <location>
        <begin position="14"/>
        <end position="19"/>
    </location>
    <ligand>
        <name>ATP</name>
        <dbReference type="ChEBI" id="CHEBI:30616"/>
    </ligand>
</feature>
<organism evidence="8 9">
    <name type="scientific">Candidatus Desantisbacteria bacterium CG1_02_38_46</name>
    <dbReference type="NCBI Taxonomy" id="1817893"/>
    <lineage>
        <taxon>Bacteria</taxon>
        <taxon>Candidatus Desantisiibacteriota</taxon>
    </lineage>
</organism>
<evidence type="ECO:0000313" key="8">
    <source>
        <dbReference type="EMBL" id="OIN97474.1"/>
    </source>
</evidence>
<comment type="catalytic activity">
    <reaction evidence="5 7">
        <text>AMP + ATP = 2 ADP</text>
        <dbReference type="Rhea" id="RHEA:12973"/>
        <dbReference type="ChEBI" id="CHEBI:30616"/>
        <dbReference type="ChEBI" id="CHEBI:456215"/>
        <dbReference type="ChEBI" id="CHEBI:456216"/>
        <dbReference type="EC" id="2.7.4.3"/>
    </reaction>
</comment>
<feature type="binding site" evidence="5">
    <location>
        <position position="35"/>
    </location>
    <ligand>
        <name>AMP</name>
        <dbReference type="ChEBI" id="CHEBI:456215"/>
    </ligand>
</feature>
<feature type="binding site" evidence="5">
    <location>
        <position position="176"/>
    </location>
    <ligand>
        <name>ATP</name>
        <dbReference type="ChEBI" id="CHEBI:30616"/>
    </ligand>
</feature>